<evidence type="ECO:0000313" key="1">
    <source>
        <dbReference type="EnsemblMetazoa" id="GPAI027300-PA"/>
    </source>
</evidence>
<name>A0A1A9ZWK1_GLOPL</name>
<organism evidence="1 2">
    <name type="scientific">Glossina pallidipes</name>
    <name type="common">Tsetse fly</name>
    <dbReference type="NCBI Taxonomy" id="7398"/>
    <lineage>
        <taxon>Eukaryota</taxon>
        <taxon>Metazoa</taxon>
        <taxon>Ecdysozoa</taxon>
        <taxon>Arthropoda</taxon>
        <taxon>Hexapoda</taxon>
        <taxon>Insecta</taxon>
        <taxon>Pterygota</taxon>
        <taxon>Neoptera</taxon>
        <taxon>Endopterygota</taxon>
        <taxon>Diptera</taxon>
        <taxon>Brachycera</taxon>
        <taxon>Muscomorpha</taxon>
        <taxon>Hippoboscoidea</taxon>
        <taxon>Glossinidae</taxon>
        <taxon>Glossina</taxon>
    </lineage>
</organism>
<dbReference type="EnsemblMetazoa" id="GPAI027300-RA">
    <property type="protein sequence ID" value="GPAI027300-PA"/>
    <property type="gene ID" value="GPAI027300"/>
</dbReference>
<dbReference type="Proteomes" id="UP000092445">
    <property type="component" value="Unassembled WGS sequence"/>
</dbReference>
<protein>
    <submittedName>
        <fullName evidence="1">Uncharacterized protein</fullName>
    </submittedName>
</protein>
<dbReference type="VEuPathDB" id="VectorBase:GPAI027300"/>
<accession>A0A1A9ZWK1</accession>
<reference evidence="1" key="2">
    <citation type="submission" date="2020-05" db="UniProtKB">
        <authorList>
            <consortium name="EnsemblMetazoa"/>
        </authorList>
    </citation>
    <scope>IDENTIFICATION</scope>
    <source>
        <strain evidence="1">IAEA</strain>
    </source>
</reference>
<evidence type="ECO:0000313" key="2">
    <source>
        <dbReference type="Proteomes" id="UP000092445"/>
    </source>
</evidence>
<sequence>METNIPVNRLLVILCGKSQVGAGFGIFNAMFHNELSWLFIFVINSQVFSEKGNKSLYFTSETGNARQKNDYQAFYEKV</sequence>
<dbReference type="AlphaFoldDB" id="A0A1A9ZWK1"/>
<proteinExistence type="predicted"/>
<reference evidence="2" key="1">
    <citation type="submission" date="2014-03" db="EMBL/GenBank/DDBJ databases">
        <authorList>
            <person name="Aksoy S."/>
            <person name="Warren W."/>
            <person name="Wilson R.K."/>
        </authorList>
    </citation>
    <scope>NUCLEOTIDE SEQUENCE [LARGE SCALE GENOMIC DNA]</scope>
    <source>
        <strain evidence="2">IAEA</strain>
    </source>
</reference>
<keyword evidence="2" id="KW-1185">Reference proteome</keyword>